<keyword evidence="3" id="KW-0732">Signal</keyword>
<keyword evidence="4" id="KW-1185">Reference proteome</keyword>
<evidence type="ECO:0000313" key="5">
    <source>
        <dbReference type="RefSeq" id="XP_015588648.1"/>
    </source>
</evidence>
<dbReference type="PANTHER" id="PTHR10380:SF173">
    <property type="entry name" value="CUTICULAR PROTEIN 47EF, ISOFORM C-RELATED"/>
    <property type="match status" value="1"/>
</dbReference>
<dbReference type="GO" id="GO:0008010">
    <property type="term" value="F:structural constituent of chitin-based larval cuticle"/>
    <property type="evidence" value="ECO:0007669"/>
    <property type="project" value="TreeGrafter"/>
</dbReference>
<evidence type="ECO:0000256" key="2">
    <source>
        <dbReference type="PROSITE-ProRule" id="PRU00497"/>
    </source>
</evidence>
<dbReference type="PRINTS" id="PR00947">
    <property type="entry name" value="CUTICLE"/>
</dbReference>
<reference evidence="5" key="1">
    <citation type="submission" date="2025-08" db="UniProtKB">
        <authorList>
            <consortium name="RefSeq"/>
        </authorList>
    </citation>
    <scope>IDENTIFICATION</scope>
</reference>
<dbReference type="InterPro" id="IPR050468">
    <property type="entry name" value="Cuticle_Struct_Prot"/>
</dbReference>
<dbReference type="PROSITE" id="PS51155">
    <property type="entry name" value="CHIT_BIND_RR_2"/>
    <property type="match status" value="1"/>
</dbReference>
<dbReference type="Proteomes" id="UP000694920">
    <property type="component" value="Unplaced"/>
</dbReference>
<evidence type="ECO:0000256" key="3">
    <source>
        <dbReference type="SAM" id="SignalP"/>
    </source>
</evidence>
<dbReference type="RefSeq" id="XP_015588648.1">
    <property type="nucleotide sequence ID" value="XM_015733162.2"/>
</dbReference>
<dbReference type="PANTHER" id="PTHR10380">
    <property type="entry name" value="CUTICLE PROTEIN"/>
    <property type="match status" value="1"/>
</dbReference>
<evidence type="ECO:0000313" key="4">
    <source>
        <dbReference type="Proteomes" id="UP000694920"/>
    </source>
</evidence>
<feature type="chain" id="PRO_5042509846" evidence="3">
    <location>
        <begin position="17"/>
        <end position="247"/>
    </location>
</feature>
<protein>
    <submittedName>
        <fullName evidence="5">Endocuticle structural glycoprotein SgAbd-1</fullName>
    </submittedName>
</protein>
<dbReference type="KEGG" id="ccin:107264662"/>
<feature type="signal peptide" evidence="3">
    <location>
        <begin position="1"/>
        <end position="16"/>
    </location>
</feature>
<name>A0AAJ7BL04_CEPCN</name>
<dbReference type="InterPro" id="IPR000618">
    <property type="entry name" value="Insect_cuticle"/>
</dbReference>
<dbReference type="AlphaFoldDB" id="A0AAJ7BL04"/>
<dbReference type="Pfam" id="PF00379">
    <property type="entry name" value="Chitin_bind_4"/>
    <property type="match status" value="1"/>
</dbReference>
<proteinExistence type="predicted"/>
<sequence>MVKAFLVLLAVYVVSGAPAVPFARYGLPGDNEGEVFLPTAVLPGVKNLEEKFLPLEQFQSPPENLQGTRNLAEKTQLPDTLPGVRNLAEKSIPESITLRKLPAQVPDFPKLEVESVPVLQNIPERIEQPLVPVPTPDFQVGEEILSDAIPGPVESIEDKAPGSLIIPPGTKLKLEDDRGQYSHGFSTPDGTQVQETGHLITTNGGWEYVIAKEGSYSYTSPEGTPVTVSYIADHNGFRITGQKIGRR</sequence>
<keyword evidence="1 2" id="KW-0193">Cuticle</keyword>
<dbReference type="GO" id="GO:0062129">
    <property type="term" value="C:chitin-based extracellular matrix"/>
    <property type="evidence" value="ECO:0007669"/>
    <property type="project" value="TreeGrafter"/>
</dbReference>
<evidence type="ECO:0000256" key="1">
    <source>
        <dbReference type="ARBA" id="ARBA00022460"/>
    </source>
</evidence>
<organism evidence="4 5">
    <name type="scientific">Cephus cinctus</name>
    <name type="common">Wheat stem sawfly</name>
    <dbReference type="NCBI Taxonomy" id="211228"/>
    <lineage>
        <taxon>Eukaryota</taxon>
        <taxon>Metazoa</taxon>
        <taxon>Ecdysozoa</taxon>
        <taxon>Arthropoda</taxon>
        <taxon>Hexapoda</taxon>
        <taxon>Insecta</taxon>
        <taxon>Pterygota</taxon>
        <taxon>Neoptera</taxon>
        <taxon>Endopterygota</taxon>
        <taxon>Hymenoptera</taxon>
        <taxon>Cephoidea</taxon>
        <taxon>Cephidae</taxon>
        <taxon>Cephus</taxon>
    </lineage>
</organism>
<accession>A0AAJ7BL04</accession>
<dbReference type="GeneID" id="107264662"/>
<gene>
    <name evidence="5" type="primary">LOC107264662</name>
</gene>